<dbReference type="InterPro" id="IPR025340">
    <property type="entry name" value="DUF4246"/>
</dbReference>
<feature type="region of interest" description="Disordered" evidence="1">
    <location>
        <begin position="306"/>
        <end position="376"/>
    </location>
</feature>
<keyword evidence="5" id="KW-1185">Reference proteome</keyword>
<feature type="compositionally biased region" description="Acidic residues" evidence="1">
    <location>
        <begin position="349"/>
        <end position="359"/>
    </location>
</feature>
<dbReference type="PANTHER" id="PTHR33119:SF1">
    <property type="entry name" value="FE2OG DIOXYGENASE DOMAIN-CONTAINING PROTEIN"/>
    <property type="match status" value="1"/>
</dbReference>
<dbReference type="InterPro" id="IPR049207">
    <property type="entry name" value="DUF4246_N"/>
</dbReference>
<dbReference type="PANTHER" id="PTHR33119">
    <property type="entry name" value="IFI3P"/>
    <property type="match status" value="1"/>
</dbReference>
<evidence type="ECO:0000259" key="2">
    <source>
        <dbReference type="Pfam" id="PF14033"/>
    </source>
</evidence>
<dbReference type="AlphaFoldDB" id="A0A9N9U1V2"/>
<feature type="compositionally biased region" description="Basic and acidic residues" evidence="1">
    <location>
        <begin position="336"/>
        <end position="348"/>
    </location>
</feature>
<dbReference type="Proteomes" id="UP000754883">
    <property type="component" value="Unassembled WGS sequence"/>
</dbReference>
<dbReference type="EMBL" id="CABFNO020001300">
    <property type="protein sequence ID" value="CAG9978435.1"/>
    <property type="molecule type" value="Genomic_DNA"/>
</dbReference>
<gene>
    <name evidence="4" type="ORF">CBYS24578_00009188</name>
</gene>
<protein>
    <submittedName>
        <fullName evidence="4">Uncharacterized protein</fullName>
    </submittedName>
</protein>
<feature type="compositionally biased region" description="Polar residues" evidence="1">
    <location>
        <begin position="307"/>
        <end position="317"/>
    </location>
</feature>
<evidence type="ECO:0000313" key="5">
    <source>
        <dbReference type="Proteomes" id="UP000754883"/>
    </source>
</evidence>
<dbReference type="InterPro" id="IPR049192">
    <property type="entry name" value="DUF4246_C"/>
</dbReference>
<evidence type="ECO:0000313" key="4">
    <source>
        <dbReference type="EMBL" id="CAG9978435.1"/>
    </source>
</evidence>
<feature type="compositionally biased region" description="Acidic residues" evidence="1">
    <location>
        <begin position="323"/>
        <end position="332"/>
    </location>
</feature>
<sequence>MPTYPGLGRYLHWCPERGSRMHTGINSYPIGIDSDSIGANSEMLLVREVAMMVVMELLTDKPDFHVKIFDDEIVKKWKAEALAIPDEQLYQQIANHLGRLPPLPKGILDEDCLDYCIHELRAKAEFFKKTGLIPTMDACASACKSDTIVDDSLKEELRAAFVKLKEEQGENPDWHPRSHDQVQDLVHPSLYPLVYGKTRVFTDEVVGVEDAIDKWAGKGEVIPKPTIERPQSQPEWEWRQVEPSFWSTRYQWLPANLQRQADGRFKFTSYINNLHPTKHADIYATIEKLVEKALPAWDLCVTPYERATSNGGRNSQRIPEPADPSDESEENWDPPSADHIDLPQKVDSEGEDESEDEDDYGRTPKEAEWHRIRRPIHPKPPPFQAWNYEVDVGNRLRDTYDRLQVIVKMASIEIATNQVEFPPGNWHVEGQMNEHIVGTALYYLDSENVTPSYLDFRMPTSYDQDDLQMKVGQDQFDYVERVYGTDLKQTTAMQYYGRIETKEGRLLAFPNVFHHRVSDFERVDETKPGHRRFIALWLVDPETRIISTANVPPQQQSWWLENTFQHATEENAGNIPQVIAEHMKERIPGNQIIDSAASAGKSLPAELTDMIKQELEGESLGMTLEEAKEHRLKLMDIRSRAHDTAEQRWNRNEYFFCEH</sequence>
<feature type="compositionally biased region" description="Basic and acidic residues" evidence="1">
    <location>
        <begin position="360"/>
        <end position="370"/>
    </location>
</feature>
<accession>A0A9N9U1V2</accession>
<evidence type="ECO:0000259" key="3">
    <source>
        <dbReference type="Pfam" id="PF21666"/>
    </source>
</evidence>
<dbReference type="OrthoDB" id="415532at2759"/>
<feature type="domain" description="DUF4246" evidence="3">
    <location>
        <begin position="4"/>
        <end position="80"/>
    </location>
</feature>
<reference evidence="4" key="1">
    <citation type="submission" date="2021-10" db="EMBL/GenBank/DDBJ databases">
        <authorList>
            <person name="Piombo E."/>
        </authorList>
    </citation>
    <scope>NUCLEOTIDE SEQUENCE</scope>
</reference>
<proteinExistence type="predicted"/>
<dbReference type="Pfam" id="PF14033">
    <property type="entry name" value="DUF4246"/>
    <property type="match status" value="1"/>
</dbReference>
<dbReference type="Pfam" id="PF21666">
    <property type="entry name" value="DUF4246_N"/>
    <property type="match status" value="1"/>
</dbReference>
<feature type="domain" description="DUF4246" evidence="2">
    <location>
        <begin position="111"/>
        <end position="561"/>
    </location>
</feature>
<evidence type="ECO:0000256" key="1">
    <source>
        <dbReference type="SAM" id="MobiDB-lite"/>
    </source>
</evidence>
<organism evidence="4 5">
    <name type="scientific">Clonostachys byssicola</name>
    <dbReference type="NCBI Taxonomy" id="160290"/>
    <lineage>
        <taxon>Eukaryota</taxon>
        <taxon>Fungi</taxon>
        <taxon>Dikarya</taxon>
        <taxon>Ascomycota</taxon>
        <taxon>Pezizomycotina</taxon>
        <taxon>Sordariomycetes</taxon>
        <taxon>Hypocreomycetidae</taxon>
        <taxon>Hypocreales</taxon>
        <taxon>Bionectriaceae</taxon>
        <taxon>Clonostachys</taxon>
    </lineage>
</organism>
<name>A0A9N9U1V2_9HYPO</name>
<comment type="caution">
    <text evidence="4">The sequence shown here is derived from an EMBL/GenBank/DDBJ whole genome shotgun (WGS) entry which is preliminary data.</text>
</comment>